<dbReference type="EMBL" id="CYGY02000054">
    <property type="protein sequence ID" value="SIT47042.1"/>
    <property type="molecule type" value="Genomic_DNA"/>
</dbReference>
<dbReference type="Proteomes" id="UP000195569">
    <property type="component" value="Unassembled WGS sequence"/>
</dbReference>
<feature type="region of interest" description="Disordered" evidence="1">
    <location>
        <begin position="1"/>
        <end position="27"/>
    </location>
</feature>
<name>A0A1N7SI15_9BURK</name>
<dbReference type="PANTHER" id="PTHR39441">
    <property type="entry name" value="DUF2252 DOMAIN-CONTAINING PROTEIN"/>
    <property type="match status" value="1"/>
</dbReference>
<evidence type="ECO:0000313" key="3">
    <source>
        <dbReference type="Proteomes" id="UP000195569"/>
    </source>
</evidence>
<organism evidence="2 3">
    <name type="scientific">Paraburkholderia piptadeniae</name>
    <dbReference type="NCBI Taxonomy" id="1701573"/>
    <lineage>
        <taxon>Bacteria</taxon>
        <taxon>Pseudomonadati</taxon>
        <taxon>Pseudomonadota</taxon>
        <taxon>Betaproteobacteria</taxon>
        <taxon>Burkholderiales</taxon>
        <taxon>Burkholderiaceae</taxon>
        <taxon>Paraburkholderia</taxon>
    </lineage>
</organism>
<protein>
    <recommendedName>
        <fullName evidence="4">DUF2252 domain-containing protein</fullName>
    </recommendedName>
</protein>
<evidence type="ECO:0008006" key="4">
    <source>
        <dbReference type="Google" id="ProtNLM"/>
    </source>
</evidence>
<evidence type="ECO:0000313" key="2">
    <source>
        <dbReference type="EMBL" id="SIT47042.1"/>
    </source>
</evidence>
<proteinExistence type="predicted"/>
<dbReference type="AlphaFoldDB" id="A0A1N7SI15"/>
<dbReference type="OrthoDB" id="1491115at2"/>
<comment type="caution">
    <text evidence="2">The sequence shown here is derived from an EMBL/GenBank/DDBJ whole genome shotgun (WGS) entry which is preliminary data.</text>
</comment>
<accession>A0A1N7SI15</accession>
<dbReference type="Pfam" id="PF10009">
    <property type="entry name" value="DUF2252"/>
    <property type="match status" value="1"/>
</dbReference>
<keyword evidence="3" id="KW-1185">Reference proteome</keyword>
<feature type="compositionally biased region" description="Basic and acidic residues" evidence="1">
    <location>
        <begin position="7"/>
        <end position="18"/>
    </location>
</feature>
<sequence length="473" mass="53409">MKASTIAEREASGRAAREHAKRSSHRAIGHMHRNPLDLLRQSSEGRVERLVPLRYGRMTVSPFAFFRGCAIVQAHDLSMTPHTTLTLPICGDAHLLNFGGFATPERQLIFDLNDFDEVSAAPFEWDLKRLAASFVVAARHMRFSRGAAYDLVMTAANQYRDRIAQYAQSGALELWYERITFDRMVDMAVNAENRRLIRRAMERASGRTHESMLEKMAERDGERYVIRDAPPSLFHVHGSSTLFDSADDWFRLGDWRKLIHGMYEGYLKTLSDDRRELLGNFALHDLVFKVVGVGSVGTRCLVLLTADPHGKPLFLQVKEARRSVIAQHFKAGSRKSEPRHEGERIVQGQRMLQAASDIFLGWSTGPTGGHFYVRQLRDMKLTPNVDLLDVDQMNGYARLCGWALARAHAKASGKAIEIGAYIGRSDQFSEALAEYASAYADQVERDYDAFMKACRSGEIEARTDDDMSADFRI</sequence>
<reference evidence="2" key="1">
    <citation type="submission" date="2016-12" db="EMBL/GenBank/DDBJ databases">
        <authorList>
            <person name="Moulin L."/>
        </authorList>
    </citation>
    <scope>NUCLEOTIDE SEQUENCE [LARGE SCALE GENOMIC DNA]</scope>
    <source>
        <strain evidence="2">STM 7183</strain>
    </source>
</reference>
<dbReference type="PANTHER" id="PTHR39441:SF1">
    <property type="entry name" value="DUF2252 DOMAIN-CONTAINING PROTEIN"/>
    <property type="match status" value="1"/>
</dbReference>
<evidence type="ECO:0000256" key="1">
    <source>
        <dbReference type="SAM" id="MobiDB-lite"/>
    </source>
</evidence>
<dbReference type="RefSeq" id="WP_087737389.1">
    <property type="nucleotide sequence ID" value="NZ_CYGY02000054.1"/>
</dbReference>
<dbReference type="InterPro" id="IPR018721">
    <property type="entry name" value="DUF2252"/>
</dbReference>
<gene>
    <name evidence="2" type="ORF">BN2476_540037</name>
</gene>